<keyword evidence="3" id="KW-0540">Nuclease</keyword>
<dbReference type="InterPro" id="IPR056924">
    <property type="entry name" value="SH3_Tf2-1"/>
</dbReference>
<dbReference type="PANTHER" id="PTHR37984">
    <property type="entry name" value="PROTEIN CBG26694"/>
    <property type="match status" value="1"/>
</dbReference>
<dbReference type="OMA" id="YDFRIVH"/>
<dbReference type="CDD" id="cd09274">
    <property type="entry name" value="RNase_HI_RT_Ty3"/>
    <property type="match status" value="1"/>
</dbReference>
<dbReference type="GO" id="GO:0015074">
    <property type="term" value="P:DNA integration"/>
    <property type="evidence" value="ECO:0007669"/>
    <property type="project" value="InterPro"/>
</dbReference>
<evidence type="ECO:0000313" key="9">
    <source>
        <dbReference type="Ensembl" id="ENSHBUP00000013504.1"/>
    </source>
</evidence>
<keyword evidence="6" id="KW-0695">RNA-directed DNA polymerase</keyword>
<proteinExistence type="predicted"/>
<dbReference type="GO" id="GO:0004519">
    <property type="term" value="F:endonuclease activity"/>
    <property type="evidence" value="ECO:0007669"/>
    <property type="project" value="UniProtKB-KW"/>
</dbReference>
<keyword evidence="5" id="KW-0378">Hydrolase</keyword>
<dbReference type="InterPro" id="IPR012337">
    <property type="entry name" value="RNaseH-like_sf"/>
</dbReference>
<dbReference type="GO" id="GO:0016787">
    <property type="term" value="F:hydrolase activity"/>
    <property type="evidence" value="ECO:0007669"/>
    <property type="project" value="UniProtKB-KW"/>
</dbReference>
<dbReference type="Proteomes" id="UP000264840">
    <property type="component" value="Unplaced"/>
</dbReference>
<feature type="region of interest" description="Disordered" evidence="7">
    <location>
        <begin position="1"/>
        <end position="39"/>
    </location>
</feature>
<dbReference type="PROSITE" id="PS50994">
    <property type="entry name" value="INTEGRASE"/>
    <property type="match status" value="1"/>
</dbReference>
<dbReference type="PANTHER" id="PTHR37984:SF5">
    <property type="entry name" value="PROTEIN NYNRIN-LIKE"/>
    <property type="match status" value="1"/>
</dbReference>
<dbReference type="GO" id="GO:0003676">
    <property type="term" value="F:nucleic acid binding"/>
    <property type="evidence" value="ECO:0007669"/>
    <property type="project" value="InterPro"/>
</dbReference>
<evidence type="ECO:0000256" key="6">
    <source>
        <dbReference type="ARBA" id="ARBA00022918"/>
    </source>
</evidence>
<dbReference type="GO" id="GO:0003964">
    <property type="term" value="F:RNA-directed DNA polymerase activity"/>
    <property type="evidence" value="ECO:0007669"/>
    <property type="project" value="UniProtKB-KW"/>
</dbReference>
<accession>A0A3Q2VPW7</accession>
<dbReference type="Pfam" id="PF24626">
    <property type="entry name" value="SH3_Tf2-1"/>
    <property type="match status" value="1"/>
</dbReference>
<dbReference type="SUPFAM" id="SSF56672">
    <property type="entry name" value="DNA/RNA polymerases"/>
    <property type="match status" value="1"/>
</dbReference>
<dbReference type="Pfam" id="PF17917">
    <property type="entry name" value="RT_RNaseH"/>
    <property type="match status" value="1"/>
</dbReference>
<feature type="domain" description="Integrase catalytic" evidence="8">
    <location>
        <begin position="84"/>
        <end position="257"/>
    </location>
</feature>
<evidence type="ECO:0000256" key="7">
    <source>
        <dbReference type="SAM" id="MobiDB-lite"/>
    </source>
</evidence>
<keyword evidence="10" id="KW-1185">Reference proteome</keyword>
<dbReference type="InterPro" id="IPR043502">
    <property type="entry name" value="DNA/RNA_pol_sf"/>
</dbReference>
<protein>
    <recommendedName>
        <fullName evidence="8">Integrase catalytic domain-containing protein</fullName>
    </recommendedName>
</protein>
<reference evidence="9" key="1">
    <citation type="submission" date="2025-08" db="UniProtKB">
        <authorList>
            <consortium name="Ensembl"/>
        </authorList>
    </citation>
    <scope>IDENTIFICATION</scope>
</reference>
<dbReference type="Gene3D" id="3.30.420.10">
    <property type="entry name" value="Ribonuclease H-like superfamily/Ribonuclease H"/>
    <property type="match status" value="1"/>
</dbReference>
<keyword evidence="1" id="KW-0808">Transferase</keyword>
<name>A0A3Q2VPW7_HAPBU</name>
<dbReference type="SUPFAM" id="SSF53098">
    <property type="entry name" value="Ribonuclease H-like"/>
    <property type="match status" value="1"/>
</dbReference>
<dbReference type="InterPro" id="IPR036397">
    <property type="entry name" value="RNaseH_sf"/>
</dbReference>
<dbReference type="InterPro" id="IPR001584">
    <property type="entry name" value="Integrase_cat-core"/>
</dbReference>
<evidence type="ECO:0000256" key="4">
    <source>
        <dbReference type="ARBA" id="ARBA00022759"/>
    </source>
</evidence>
<feature type="region of interest" description="Disordered" evidence="7">
    <location>
        <begin position="130"/>
        <end position="150"/>
    </location>
</feature>
<evidence type="ECO:0000256" key="2">
    <source>
        <dbReference type="ARBA" id="ARBA00022695"/>
    </source>
</evidence>
<keyword evidence="4" id="KW-0255">Endonuclease</keyword>
<evidence type="ECO:0000256" key="5">
    <source>
        <dbReference type="ARBA" id="ARBA00022801"/>
    </source>
</evidence>
<organism evidence="9 10">
    <name type="scientific">Haplochromis burtoni</name>
    <name type="common">Burton's mouthbrooder</name>
    <name type="synonym">Chromis burtoni</name>
    <dbReference type="NCBI Taxonomy" id="8153"/>
    <lineage>
        <taxon>Eukaryota</taxon>
        <taxon>Metazoa</taxon>
        <taxon>Chordata</taxon>
        <taxon>Craniata</taxon>
        <taxon>Vertebrata</taxon>
        <taxon>Euteleostomi</taxon>
        <taxon>Actinopterygii</taxon>
        <taxon>Neopterygii</taxon>
        <taxon>Teleostei</taxon>
        <taxon>Neoteleostei</taxon>
        <taxon>Acanthomorphata</taxon>
        <taxon>Ovalentaria</taxon>
        <taxon>Cichlomorphae</taxon>
        <taxon>Cichliformes</taxon>
        <taxon>Cichlidae</taxon>
        <taxon>African cichlids</taxon>
        <taxon>Pseudocrenilabrinae</taxon>
        <taxon>Haplochromini</taxon>
        <taxon>Haplochromis</taxon>
    </lineage>
</organism>
<evidence type="ECO:0000256" key="1">
    <source>
        <dbReference type="ARBA" id="ARBA00022679"/>
    </source>
</evidence>
<evidence type="ECO:0000256" key="3">
    <source>
        <dbReference type="ARBA" id="ARBA00022722"/>
    </source>
</evidence>
<dbReference type="InterPro" id="IPR050951">
    <property type="entry name" value="Retrovirus_Pol_polyprotein"/>
</dbReference>
<evidence type="ECO:0000259" key="8">
    <source>
        <dbReference type="PROSITE" id="PS50994"/>
    </source>
</evidence>
<dbReference type="GeneTree" id="ENSGT00940000176277"/>
<keyword evidence="2" id="KW-0548">Nucleotidyltransferase</keyword>
<evidence type="ECO:0000313" key="10">
    <source>
        <dbReference type="Proteomes" id="UP000264840"/>
    </source>
</evidence>
<dbReference type="AlphaFoldDB" id="A0A3Q2VPW7"/>
<dbReference type="InterPro" id="IPR041373">
    <property type="entry name" value="RT_RNaseH"/>
</dbReference>
<dbReference type="Ensembl" id="ENSHBUT00000021245.1">
    <property type="protein sequence ID" value="ENSHBUP00000013504.1"/>
    <property type="gene ID" value="ENSHBUG00000015281.1"/>
</dbReference>
<dbReference type="STRING" id="8153.ENSHBUP00000013504"/>
<reference evidence="9" key="2">
    <citation type="submission" date="2025-09" db="UniProtKB">
        <authorList>
            <consortium name="Ensembl"/>
        </authorList>
    </citation>
    <scope>IDENTIFICATION</scope>
</reference>
<dbReference type="Gene3D" id="3.10.20.370">
    <property type="match status" value="1"/>
</dbReference>
<feature type="compositionally biased region" description="Polar residues" evidence="7">
    <location>
        <begin position="141"/>
        <end position="150"/>
    </location>
</feature>
<sequence>RHCSLRRPFCSTPTPPNNSSSRWTRPTSGVGAVLSQRSGPQGKLQPCAYFSRRLTPTERNYDVGDKELLAIKLALEEWRHWLERAEQPFLIWTDHKNLIYLRTAKRLNSRQARWSLFFTRFNFTLSYRPGSRNAKPDALSRQYSPDTETSSPTTILFRLHGIPLDIVSDRGPQFTSQVWRTFCSILGARVSLSSGFHPQSNGQTERLNQELEAALRCMASQNPTSWVTFLPWVEYAHNSLTSSATGLSPFEASLGYQPPLFPEDELGLAVPSARHHLRRCQRVWLRARQALLRTKEQHTRHANRRRTPAPDYQPGQKVWLAAKNIPLHVSSRKLAPRFIGPYEVDAVVNPAAVRLKLPTSWRIHPTFHVSQVKPVRRSPLCPPSE</sequence>